<reference evidence="1" key="1">
    <citation type="journal article" date="2021" name="Proc. Natl. Acad. Sci. U.S.A.">
        <title>A Catalog of Tens of Thousands of Viruses from Human Metagenomes Reveals Hidden Associations with Chronic Diseases.</title>
        <authorList>
            <person name="Tisza M.J."/>
            <person name="Buck C.B."/>
        </authorList>
    </citation>
    <scope>NUCLEOTIDE SEQUENCE</scope>
    <source>
        <strain evidence="1">CtBCr48</strain>
    </source>
</reference>
<organism evidence="1">
    <name type="scientific">Siphoviridae sp. ctBCr48</name>
    <dbReference type="NCBI Taxonomy" id="2827802"/>
    <lineage>
        <taxon>Viruses</taxon>
        <taxon>Duplodnaviria</taxon>
        <taxon>Heunggongvirae</taxon>
        <taxon>Uroviricota</taxon>
        <taxon>Caudoviricetes</taxon>
    </lineage>
</organism>
<proteinExistence type="predicted"/>
<dbReference type="EMBL" id="BK032595">
    <property type="protein sequence ID" value="DAF50346.1"/>
    <property type="molecule type" value="Genomic_DNA"/>
</dbReference>
<name>A0A8S5SIC2_9CAUD</name>
<evidence type="ECO:0000313" key="1">
    <source>
        <dbReference type="EMBL" id="DAF50346.1"/>
    </source>
</evidence>
<accession>A0A8S5SIC2</accession>
<sequence length="133" mass="16049">MKQEFDIVKALHNLIYDLETTSGQYNMGKMFMALLDRCANHAVDSFHRLEMNNDYLRAKKLRGSLTRKIWQRVDSDQRLFNRFRKMCKEYYIHFFETLLNSNIDWEMDYSMYFNSYEVGARLAGDFIDELLND</sequence>
<protein>
    <submittedName>
        <fullName evidence="1">Uncharacterized protein</fullName>
    </submittedName>
</protein>